<name>A0A4C1Y849_EUMVA</name>
<organism evidence="1 2">
    <name type="scientific">Eumeta variegata</name>
    <name type="common">Bagworm moth</name>
    <name type="synonym">Eumeta japonica</name>
    <dbReference type="NCBI Taxonomy" id="151549"/>
    <lineage>
        <taxon>Eukaryota</taxon>
        <taxon>Metazoa</taxon>
        <taxon>Ecdysozoa</taxon>
        <taxon>Arthropoda</taxon>
        <taxon>Hexapoda</taxon>
        <taxon>Insecta</taxon>
        <taxon>Pterygota</taxon>
        <taxon>Neoptera</taxon>
        <taxon>Endopterygota</taxon>
        <taxon>Lepidoptera</taxon>
        <taxon>Glossata</taxon>
        <taxon>Ditrysia</taxon>
        <taxon>Tineoidea</taxon>
        <taxon>Psychidae</taxon>
        <taxon>Oiketicinae</taxon>
        <taxon>Eumeta</taxon>
    </lineage>
</organism>
<dbReference type="EMBL" id="BGZK01001132">
    <property type="protein sequence ID" value="GBP72088.1"/>
    <property type="molecule type" value="Genomic_DNA"/>
</dbReference>
<gene>
    <name evidence="1" type="ORF">EVAR_49653_1</name>
</gene>
<evidence type="ECO:0000313" key="2">
    <source>
        <dbReference type="Proteomes" id="UP000299102"/>
    </source>
</evidence>
<sequence length="188" mass="21408">MPKKNRLQHKNCNEDQSINLAKTETADGISFNSEMKRTRITLGRQHKYNQLFARNNMSSNSIFALPVHLTLRQPASCMHKHSRAWAPAPVVRADRSTSKLTHVIARADFFLVSRRRPRRATLSRLFVSEACDRSFVLLVAGVSLKLGCRNGANSFSELRERMFAFSTDSNKTRPRWVTVCVCARARMA</sequence>
<accession>A0A4C1Y849</accession>
<dbReference type="AlphaFoldDB" id="A0A4C1Y849"/>
<comment type="caution">
    <text evidence="1">The sequence shown here is derived from an EMBL/GenBank/DDBJ whole genome shotgun (WGS) entry which is preliminary data.</text>
</comment>
<reference evidence="1 2" key="1">
    <citation type="journal article" date="2019" name="Commun. Biol.">
        <title>The bagworm genome reveals a unique fibroin gene that provides high tensile strength.</title>
        <authorList>
            <person name="Kono N."/>
            <person name="Nakamura H."/>
            <person name="Ohtoshi R."/>
            <person name="Tomita M."/>
            <person name="Numata K."/>
            <person name="Arakawa K."/>
        </authorList>
    </citation>
    <scope>NUCLEOTIDE SEQUENCE [LARGE SCALE GENOMIC DNA]</scope>
</reference>
<proteinExistence type="predicted"/>
<protein>
    <submittedName>
        <fullName evidence="1">Uncharacterized protein</fullName>
    </submittedName>
</protein>
<evidence type="ECO:0000313" key="1">
    <source>
        <dbReference type="EMBL" id="GBP72088.1"/>
    </source>
</evidence>
<keyword evidence="2" id="KW-1185">Reference proteome</keyword>
<dbReference type="Proteomes" id="UP000299102">
    <property type="component" value="Unassembled WGS sequence"/>
</dbReference>